<sequence length="256" mass="29089">MQNIIKEQVKEQVNVQVSKILPRIEQTVNEQLEAEVLTRSSHSSMTSYIILDTYGETVTLKRCRDDDADKDEEPSVGPDRGTKRRREGKEPELASAPTKTATRSVCRGAYADYLSDGRALTSRVEILTPELLAGPAYELMKGSCKSLVELEYHLEEVFKATTDQLDWVNLEGQQYPHNMLKPLPLIPNNRGLRVIPFEHFINNILEYLRGGALSRKYTTSITKTKAADYEHIKWIEDLVPRTMGIEEPIGYDKHAL</sequence>
<name>A0A699H576_TANCI</name>
<accession>A0A699H576</accession>
<protein>
    <submittedName>
        <fullName evidence="2">Uncharacterized protein</fullName>
    </submittedName>
</protein>
<dbReference type="EMBL" id="BKCJ010107924">
    <property type="protein sequence ID" value="GEX43148.1"/>
    <property type="molecule type" value="Genomic_DNA"/>
</dbReference>
<evidence type="ECO:0000256" key="1">
    <source>
        <dbReference type="SAM" id="MobiDB-lite"/>
    </source>
</evidence>
<feature type="region of interest" description="Disordered" evidence="1">
    <location>
        <begin position="65"/>
        <end position="101"/>
    </location>
</feature>
<evidence type="ECO:0000313" key="2">
    <source>
        <dbReference type="EMBL" id="GEX43148.1"/>
    </source>
</evidence>
<comment type="caution">
    <text evidence="2">The sequence shown here is derived from an EMBL/GenBank/DDBJ whole genome shotgun (WGS) entry which is preliminary data.</text>
</comment>
<reference evidence="2" key="1">
    <citation type="journal article" date="2019" name="Sci. Rep.">
        <title>Draft genome of Tanacetum cinerariifolium, the natural source of mosquito coil.</title>
        <authorList>
            <person name="Yamashiro T."/>
            <person name="Shiraishi A."/>
            <person name="Satake H."/>
            <person name="Nakayama K."/>
        </authorList>
    </citation>
    <scope>NUCLEOTIDE SEQUENCE</scope>
</reference>
<organism evidence="2">
    <name type="scientific">Tanacetum cinerariifolium</name>
    <name type="common">Dalmatian daisy</name>
    <name type="synonym">Chrysanthemum cinerariifolium</name>
    <dbReference type="NCBI Taxonomy" id="118510"/>
    <lineage>
        <taxon>Eukaryota</taxon>
        <taxon>Viridiplantae</taxon>
        <taxon>Streptophyta</taxon>
        <taxon>Embryophyta</taxon>
        <taxon>Tracheophyta</taxon>
        <taxon>Spermatophyta</taxon>
        <taxon>Magnoliopsida</taxon>
        <taxon>eudicotyledons</taxon>
        <taxon>Gunneridae</taxon>
        <taxon>Pentapetalae</taxon>
        <taxon>asterids</taxon>
        <taxon>campanulids</taxon>
        <taxon>Asterales</taxon>
        <taxon>Asteraceae</taxon>
        <taxon>Asteroideae</taxon>
        <taxon>Anthemideae</taxon>
        <taxon>Anthemidinae</taxon>
        <taxon>Tanacetum</taxon>
    </lineage>
</organism>
<dbReference type="AlphaFoldDB" id="A0A699H576"/>
<gene>
    <name evidence="2" type="ORF">Tci_315123</name>
</gene>
<proteinExistence type="predicted"/>